<dbReference type="EMBL" id="JAEOAQ010000002">
    <property type="protein sequence ID" value="KAG5420109.1"/>
    <property type="molecule type" value="Genomic_DNA"/>
</dbReference>
<dbReference type="InterPro" id="IPR021109">
    <property type="entry name" value="Peptidase_aspartic_dom_sf"/>
</dbReference>
<evidence type="ECO:0000256" key="5">
    <source>
        <dbReference type="ARBA" id="ARBA00013207"/>
    </source>
</evidence>
<evidence type="ECO:0000256" key="1">
    <source>
        <dbReference type="ARBA" id="ARBA00001675"/>
    </source>
</evidence>
<dbReference type="OrthoDB" id="771136at2759"/>
<reference evidence="19 20" key="1">
    <citation type="submission" date="2020-12" db="EMBL/GenBank/DDBJ databases">
        <title>Effect of drift, selection, and recombination on the evolution of hybrid genomes in Candida yeast pathogens.</title>
        <authorList>
            <person name="Mixao V."/>
            <person name="Ksiezopolska E."/>
            <person name="Saus E."/>
            <person name="Boekhout T."/>
            <person name="Gacser A."/>
            <person name="Gabaldon T."/>
        </authorList>
    </citation>
    <scope>NUCLEOTIDE SEQUENCE [LARGE SCALE GENOMIC DNA]</scope>
    <source>
        <strain evidence="19 20">BP57</strain>
    </source>
</reference>
<feature type="compositionally biased region" description="Low complexity" evidence="17">
    <location>
        <begin position="354"/>
        <end position="368"/>
    </location>
</feature>
<comment type="subcellular location">
    <subcellularLocation>
        <location evidence="2">Secreted</location>
    </subcellularLocation>
</comment>
<keyword evidence="9 16" id="KW-0064">Aspartyl protease</keyword>
<evidence type="ECO:0000256" key="6">
    <source>
        <dbReference type="ARBA" id="ARBA00022525"/>
    </source>
</evidence>
<dbReference type="PANTHER" id="PTHR47966">
    <property type="entry name" value="BETA-SITE APP-CLEAVING ENZYME, ISOFORM A-RELATED"/>
    <property type="match status" value="1"/>
</dbReference>
<dbReference type="Pfam" id="PF00026">
    <property type="entry name" value="Asp"/>
    <property type="match status" value="1"/>
</dbReference>
<dbReference type="RefSeq" id="XP_067549225.1">
    <property type="nucleotide sequence ID" value="XM_067690794.1"/>
</dbReference>
<evidence type="ECO:0000256" key="10">
    <source>
        <dbReference type="ARBA" id="ARBA00022801"/>
    </source>
</evidence>
<evidence type="ECO:0000256" key="11">
    <source>
        <dbReference type="ARBA" id="ARBA00022980"/>
    </source>
</evidence>
<keyword evidence="14" id="KW-0687">Ribonucleoprotein</keyword>
<evidence type="ECO:0000256" key="16">
    <source>
        <dbReference type="RuleBase" id="RU000454"/>
    </source>
</evidence>
<evidence type="ECO:0000256" key="15">
    <source>
        <dbReference type="PIRSR" id="PIRSR601461-1"/>
    </source>
</evidence>
<organism evidence="19 20">
    <name type="scientific">Candida metapsilosis</name>
    <dbReference type="NCBI Taxonomy" id="273372"/>
    <lineage>
        <taxon>Eukaryota</taxon>
        <taxon>Fungi</taxon>
        <taxon>Dikarya</taxon>
        <taxon>Ascomycota</taxon>
        <taxon>Saccharomycotina</taxon>
        <taxon>Pichiomycetes</taxon>
        <taxon>Debaryomycetaceae</taxon>
        <taxon>Candida/Lodderomyces clade</taxon>
        <taxon>Candida</taxon>
    </lineage>
</organism>
<dbReference type="Pfam" id="PF01776">
    <property type="entry name" value="Ribosomal_L22e"/>
    <property type="match status" value="1"/>
</dbReference>
<dbReference type="FunFam" id="3.30.1360.210:FF:000003">
    <property type="entry name" value="60S ribosomal protein L22-B"/>
    <property type="match status" value="1"/>
</dbReference>
<dbReference type="InterPro" id="IPR002671">
    <property type="entry name" value="Ribosomal_eL22"/>
</dbReference>
<evidence type="ECO:0000256" key="7">
    <source>
        <dbReference type="ARBA" id="ARBA00022670"/>
    </source>
</evidence>
<feature type="active site" evidence="15">
    <location>
        <position position="235"/>
    </location>
</feature>
<keyword evidence="11" id="KW-0689">Ribosomal protein</keyword>
<protein>
    <recommendedName>
        <fullName evidence="5">candidapepsin</fullName>
        <ecNumber evidence="5">3.4.23.24</ecNumber>
    </recommendedName>
</protein>
<evidence type="ECO:0000256" key="17">
    <source>
        <dbReference type="SAM" id="MobiDB-lite"/>
    </source>
</evidence>
<dbReference type="GO" id="GO:0005576">
    <property type="term" value="C:extracellular region"/>
    <property type="evidence" value="ECO:0007669"/>
    <property type="project" value="UniProtKB-SubCell"/>
</dbReference>
<evidence type="ECO:0000256" key="13">
    <source>
        <dbReference type="ARBA" id="ARBA00023157"/>
    </source>
</evidence>
<comment type="similarity">
    <text evidence="4">Belongs to the eukaryotic ribosomal protein eL22 family.</text>
</comment>
<keyword evidence="7 16" id="KW-0645">Protease</keyword>
<accession>A0A8H8DBS7</accession>
<evidence type="ECO:0000313" key="20">
    <source>
        <dbReference type="Proteomes" id="UP000669133"/>
    </source>
</evidence>
<evidence type="ECO:0000256" key="2">
    <source>
        <dbReference type="ARBA" id="ARBA00004613"/>
    </source>
</evidence>
<dbReference type="GO" id="GO:0002181">
    <property type="term" value="P:cytoplasmic translation"/>
    <property type="evidence" value="ECO:0007669"/>
    <property type="project" value="UniProtKB-ARBA"/>
</dbReference>
<keyword evidence="6" id="KW-0964">Secreted</keyword>
<dbReference type="Proteomes" id="UP000669133">
    <property type="component" value="Unassembled WGS sequence"/>
</dbReference>
<keyword evidence="12" id="KW-0865">Zymogen</keyword>
<dbReference type="GO" id="GO:0004190">
    <property type="term" value="F:aspartic-type endopeptidase activity"/>
    <property type="evidence" value="ECO:0007669"/>
    <property type="project" value="UniProtKB-KW"/>
</dbReference>
<dbReference type="InterPro" id="IPR001969">
    <property type="entry name" value="Aspartic_peptidase_AS"/>
</dbReference>
<feature type="active site" evidence="15">
    <location>
        <position position="41"/>
    </location>
</feature>
<evidence type="ECO:0000256" key="8">
    <source>
        <dbReference type="ARBA" id="ARBA00022729"/>
    </source>
</evidence>
<evidence type="ECO:0000256" key="3">
    <source>
        <dbReference type="ARBA" id="ARBA00007447"/>
    </source>
</evidence>
<evidence type="ECO:0000256" key="14">
    <source>
        <dbReference type="ARBA" id="ARBA00023274"/>
    </source>
</evidence>
<name>A0A8H8DBS7_9ASCO</name>
<comment type="catalytic activity">
    <reaction evidence="1">
        <text>Preferential cleavage at the carboxyl of hydrophobic amino acids, but fails to cleave 15-Leu-|-Tyr-16, 16-Tyr-|-Leu-17 and 24-Phe-|-Phe-25 of insulin B chain. Activates trypsinogen, and degrades keratin.</text>
        <dbReference type="EC" id="3.4.23.24"/>
    </reaction>
</comment>
<dbReference type="Gene3D" id="3.30.1360.210">
    <property type="match status" value="1"/>
</dbReference>
<dbReference type="PANTHER" id="PTHR47966:SF65">
    <property type="entry name" value="ASPARTIC-TYPE ENDOPEPTIDASE"/>
    <property type="match status" value="1"/>
</dbReference>
<sequence length="506" mass="56328">MSLPTKAKRDALNTALTLQRNVYLTNLSIGSNKDKVVVSIDTGSSELWVMSSDVSCATVDQLHAEDAPTIPNIFNDLTEEYACTENGTFNDKESTSYHFLSDDFSIAFADGSVATGQYGRDNVGVGNVTIQGLKMGVANASSIDVGILGIKRNDEYDNFITLLKKQGYITSAQYAIYMNDKKGNILFGGIDDSKYQGDLTTTRMEHSAIQINKVSLSSSNNDTSIQSDNQDVIFDTGSTFSTFPTNWIKAIGESINGTYDNNEMAYQVPCKSTFNDINFNFKVNDTTLSIPISDLIINNERTNGKCYLGVMDESLIGSTIFGSDILKHFYVVFNLDEDKLSIAPVSKTDEKESQSSSNESRFSNRSEASSQNTRTMLYTYCMSLIPLSIYTTKKSKSAKKFTVDTSAPVENGVFDQEGYVKYLVEHIKVDNIVGNLGDEISVTSEGNKVVVVSNTKFSGKYLKYLTKRYLKKNQIRDWIRFVAVKQNQYRLQFYSVAEDDDEEDEE</sequence>
<evidence type="ECO:0000313" key="19">
    <source>
        <dbReference type="EMBL" id="KAG5420109.1"/>
    </source>
</evidence>
<feature type="region of interest" description="Disordered" evidence="17">
    <location>
        <begin position="346"/>
        <end position="368"/>
    </location>
</feature>
<dbReference type="GO" id="GO:0003735">
    <property type="term" value="F:structural constituent of ribosome"/>
    <property type="evidence" value="ECO:0007669"/>
    <property type="project" value="InterPro"/>
</dbReference>
<comment type="caution">
    <text evidence="19">The sequence shown here is derived from an EMBL/GenBank/DDBJ whole genome shotgun (WGS) entry which is preliminary data.</text>
</comment>
<evidence type="ECO:0000256" key="9">
    <source>
        <dbReference type="ARBA" id="ARBA00022750"/>
    </source>
</evidence>
<dbReference type="SUPFAM" id="SSF50630">
    <property type="entry name" value="Acid proteases"/>
    <property type="match status" value="1"/>
</dbReference>
<keyword evidence="10 16" id="KW-0378">Hydrolase</keyword>
<proteinExistence type="inferred from homology"/>
<dbReference type="EC" id="3.4.23.24" evidence="5"/>
<dbReference type="InterPro" id="IPR033121">
    <property type="entry name" value="PEPTIDASE_A1"/>
</dbReference>
<dbReference type="Gene3D" id="2.40.70.10">
    <property type="entry name" value="Acid Proteases"/>
    <property type="match status" value="2"/>
</dbReference>
<comment type="similarity">
    <text evidence="3 16">Belongs to the peptidase A1 family.</text>
</comment>
<dbReference type="GO" id="GO:0022625">
    <property type="term" value="C:cytosolic large ribosomal subunit"/>
    <property type="evidence" value="ECO:0007669"/>
    <property type="project" value="UniProtKB-ARBA"/>
</dbReference>
<keyword evidence="13" id="KW-1015">Disulfide bond</keyword>
<feature type="domain" description="Peptidase A1" evidence="18">
    <location>
        <begin position="23"/>
        <end position="343"/>
    </location>
</feature>
<dbReference type="InterPro" id="IPR038526">
    <property type="entry name" value="Ribosomal_eL22_sf"/>
</dbReference>
<dbReference type="CDD" id="cd05474">
    <property type="entry name" value="SAP_like"/>
    <property type="match status" value="1"/>
</dbReference>
<gene>
    <name evidence="19" type="ORF">I9W82_001989</name>
</gene>
<dbReference type="AlphaFoldDB" id="A0A8H8DBS7"/>
<dbReference type="InterPro" id="IPR001461">
    <property type="entry name" value="Aspartic_peptidase_A1"/>
</dbReference>
<dbReference type="PRINTS" id="PR00792">
    <property type="entry name" value="PEPSIN"/>
</dbReference>
<dbReference type="PROSITE" id="PS00141">
    <property type="entry name" value="ASP_PROTEASE"/>
    <property type="match status" value="1"/>
</dbReference>
<evidence type="ECO:0000259" key="18">
    <source>
        <dbReference type="PROSITE" id="PS51767"/>
    </source>
</evidence>
<dbReference type="GeneID" id="93650618"/>
<dbReference type="PROSITE" id="PS51767">
    <property type="entry name" value="PEPTIDASE_A1"/>
    <property type="match status" value="1"/>
</dbReference>
<keyword evidence="20" id="KW-1185">Reference proteome</keyword>
<keyword evidence="8" id="KW-0732">Signal</keyword>
<evidence type="ECO:0000256" key="12">
    <source>
        <dbReference type="ARBA" id="ARBA00023145"/>
    </source>
</evidence>
<dbReference type="GO" id="GO:0006508">
    <property type="term" value="P:proteolysis"/>
    <property type="evidence" value="ECO:0007669"/>
    <property type="project" value="UniProtKB-KW"/>
</dbReference>
<dbReference type="InterPro" id="IPR033876">
    <property type="entry name" value="SAP-like"/>
</dbReference>
<evidence type="ECO:0000256" key="4">
    <source>
        <dbReference type="ARBA" id="ARBA00007817"/>
    </source>
</evidence>